<proteinExistence type="predicted"/>
<dbReference type="EMBL" id="BLMI01000238">
    <property type="protein sequence ID" value="GFI41910.1"/>
    <property type="molecule type" value="Genomic_DNA"/>
</dbReference>
<protein>
    <submittedName>
        <fullName evidence="1">Uncharacterized protein</fullName>
    </submittedName>
</protein>
<evidence type="ECO:0000313" key="2">
    <source>
        <dbReference type="Proteomes" id="UP000490821"/>
    </source>
</evidence>
<dbReference type="AlphaFoldDB" id="A0A829ZBH9"/>
<comment type="caution">
    <text evidence="1">The sequence shown here is derived from an EMBL/GenBank/DDBJ whole genome shotgun (WGS) entry which is preliminary data.</text>
</comment>
<reference evidence="1 2" key="1">
    <citation type="journal article" date="2020" name="Microbiome">
        <title>Single-cell genomics of uncultured bacteria reveals dietary fiber responders in the mouse gut microbiota.</title>
        <authorList>
            <person name="Chijiiwa R."/>
            <person name="Hosokawa M."/>
            <person name="Kogawa M."/>
            <person name="Nishikawa Y."/>
            <person name="Ide K."/>
            <person name="Sakanashi C."/>
            <person name="Takahashi K."/>
            <person name="Takeyama H."/>
        </authorList>
    </citation>
    <scope>NUCLEOTIDE SEQUENCE [LARGE SCALE GENOMIC DNA]</scope>
    <source>
        <strain evidence="1">IMSAGC_017</strain>
    </source>
</reference>
<name>A0A829ZBH9_9FIRM</name>
<gene>
    <name evidence="1" type="ORF">IMSAGC017_01956</name>
</gene>
<sequence length="104" mass="12458">MKEEYISLFEEIKKSYPKHYKEKINKYMKCLEKTVKNNALLKINILACFKEDQNKMYEIFPDIYSKYELTGFRISELEESDVVVICESYISEVYRIGGEFLNDN</sequence>
<organism evidence="1 2">
    <name type="scientific">Thomasclavelia cocleata</name>
    <dbReference type="NCBI Taxonomy" id="69824"/>
    <lineage>
        <taxon>Bacteria</taxon>
        <taxon>Bacillati</taxon>
        <taxon>Bacillota</taxon>
        <taxon>Erysipelotrichia</taxon>
        <taxon>Erysipelotrichales</taxon>
        <taxon>Coprobacillaceae</taxon>
        <taxon>Thomasclavelia</taxon>
    </lineage>
</organism>
<evidence type="ECO:0000313" key="1">
    <source>
        <dbReference type="EMBL" id="GFI41910.1"/>
    </source>
</evidence>
<accession>A0A829ZBH9</accession>
<dbReference type="RefSeq" id="WP_172473089.1">
    <property type="nucleotide sequence ID" value="NZ_BLMI01000238.1"/>
</dbReference>
<dbReference type="Proteomes" id="UP000490821">
    <property type="component" value="Unassembled WGS sequence"/>
</dbReference>